<comment type="caution">
    <text evidence="1">The sequence shown here is derived from an EMBL/GenBank/DDBJ whole genome shotgun (WGS) entry which is preliminary data.</text>
</comment>
<dbReference type="Proteomes" id="UP000093482">
    <property type="component" value="Unassembled WGS sequence"/>
</dbReference>
<dbReference type="RefSeq" id="WP_066463722.1">
    <property type="nucleotide sequence ID" value="NZ_MATO01000031.1"/>
</dbReference>
<evidence type="ECO:0000313" key="1">
    <source>
        <dbReference type="EMBL" id="OCS91055.1"/>
    </source>
</evidence>
<keyword evidence="2" id="KW-1185">Reference proteome</keyword>
<dbReference type="AlphaFoldDB" id="A0A1C0YV69"/>
<proteinExistence type="predicted"/>
<name>A0A1C0YV69_9BACL</name>
<gene>
    <name evidence="1" type="ORF">A6K76_09940</name>
</gene>
<accession>A0A1C0YV69</accession>
<sequence length="261" mass="29881">MNISKLNHYSLQHESTIQLQHRQKSSDIQKIEQQMKDKLPKTTLHVSSTDAVPKLEAKIGGHAKHFQFIQDIEELSADDKKKIDQLVMSSLRMRSDGTDDFMQMNTAQSIAQLKLITDKLIPSSHQEEMHQAIQAYERDAIDEHVNMYRAAQKAMDTLSAQLGKSDILERGTKKVHEQHTWMTAAYSNLDFTNQSTFVQSFEATLQTLTEHRTATDTWKTSVLRADEEALRVKWNDFATLFNNESVFKLPTTAQSAIDMKI</sequence>
<reference evidence="1 2" key="1">
    <citation type="submission" date="2016-07" db="EMBL/GenBank/DDBJ databases">
        <title>Caryophanon latum genome sequencing.</title>
        <authorList>
            <person name="Verma A."/>
            <person name="Pal Y."/>
            <person name="Krishnamurthi S."/>
        </authorList>
    </citation>
    <scope>NUCLEOTIDE SEQUENCE [LARGE SCALE GENOMIC DNA]</scope>
    <source>
        <strain evidence="1 2">DSM 14151</strain>
    </source>
</reference>
<dbReference type="EMBL" id="MATO01000031">
    <property type="protein sequence ID" value="OCS91055.1"/>
    <property type="molecule type" value="Genomic_DNA"/>
</dbReference>
<organism evidence="1 2">
    <name type="scientific">Caryophanon latum</name>
    <dbReference type="NCBI Taxonomy" id="33977"/>
    <lineage>
        <taxon>Bacteria</taxon>
        <taxon>Bacillati</taxon>
        <taxon>Bacillota</taxon>
        <taxon>Bacilli</taxon>
        <taxon>Bacillales</taxon>
        <taxon>Caryophanaceae</taxon>
        <taxon>Caryophanon</taxon>
    </lineage>
</organism>
<protein>
    <submittedName>
        <fullName evidence="1">Uncharacterized protein</fullName>
    </submittedName>
</protein>
<dbReference type="OrthoDB" id="2447859at2"/>
<evidence type="ECO:0000313" key="2">
    <source>
        <dbReference type="Proteomes" id="UP000093482"/>
    </source>
</evidence>